<name>A0A2M8F3Y3_9BACT</name>
<evidence type="ECO:0000313" key="4">
    <source>
        <dbReference type="EMBL" id="PJC34006.1"/>
    </source>
</evidence>
<comment type="caution">
    <text evidence="4">The sequence shown here is derived from an EMBL/GenBank/DDBJ whole genome shotgun (WGS) entry which is preliminary data.</text>
</comment>
<dbReference type="PANTHER" id="PTHR10491">
    <property type="entry name" value="DTDP-4-DEHYDRORHAMNOSE REDUCTASE"/>
    <property type="match status" value="1"/>
</dbReference>
<dbReference type="PANTHER" id="PTHR10491:SF4">
    <property type="entry name" value="METHIONINE ADENOSYLTRANSFERASE 2 SUBUNIT BETA"/>
    <property type="match status" value="1"/>
</dbReference>
<dbReference type="UniPathway" id="UPA00124"/>
<dbReference type="CDD" id="cd05254">
    <property type="entry name" value="dTDP_HR_like_SDR_e"/>
    <property type="match status" value="1"/>
</dbReference>
<dbReference type="InterPro" id="IPR036291">
    <property type="entry name" value="NAD(P)-bd_dom_sf"/>
</dbReference>
<comment type="function">
    <text evidence="2">Catalyzes the reduction of dTDP-6-deoxy-L-lyxo-4-hexulose to yield dTDP-L-rhamnose.</text>
</comment>
<dbReference type="InterPro" id="IPR029903">
    <property type="entry name" value="RmlD-like-bd"/>
</dbReference>
<evidence type="ECO:0000313" key="5">
    <source>
        <dbReference type="Proteomes" id="UP000231383"/>
    </source>
</evidence>
<proteinExistence type="inferred from homology"/>
<keyword evidence="2" id="KW-0521">NADP</keyword>
<evidence type="ECO:0000256" key="1">
    <source>
        <dbReference type="ARBA" id="ARBA00010944"/>
    </source>
</evidence>
<dbReference type="Gene3D" id="3.90.25.10">
    <property type="entry name" value="UDP-galactose 4-epimerase, domain 1"/>
    <property type="match status" value="1"/>
</dbReference>
<comment type="similarity">
    <text evidence="1 2">Belongs to the dTDP-4-dehydrorhamnose reductase family.</text>
</comment>
<gene>
    <name evidence="4" type="ORF">CO051_00560</name>
</gene>
<dbReference type="GO" id="GO:0008831">
    <property type="term" value="F:dTDP-4-dehydrorhamnose reductase activity"/>
    <property type="evidence" value="ECO:0007669"/>
    <property type="project" value="UniProtKB-EC"/>
</dbReference>
<dbReference type="InterPro" id="IPR005913">
    <property type="entry name" value="dTDP_dehydrorham_reduct"/>
</dbReference>
<dbReference type="Pfam" id="PF04321">
    <property type="entry name" value="RmlD_sub_bind"/>
    <property type="match status" value="1"/>
</dbReference>
<reference evidence="5" key="1">
    <citation type="submission" date="2017-09" db="EMBL/GenBank/DDBJ databases">
        <title>Depth-based differentiation of microbial function through sediment-hosted aquifers and enrichment of novel symbionts in the deep terrestrial subsurface.</title>
        <authorList>
            <person name="Probst A.J."/>
            <person name="Ladd B."/>
            <person name="Jarett J.K."/>
            <person name="Geller-Mcgrath D.E."/>
            <person name="Sieber C.M.K."/>
            <person name="Emerson J.B."/>
            <person name="Anantharaman K."/>
            <person name="Thomas B.C."/>
            <person name="Malmstrom R."/>
            <person name="Stieglmeier M."/>
            <person name="Klingl A."/>
            <person name="Woyke T."/>
            <person name="Ryan C.M."/>
            <person name="Banfield J.F."/>
        </authorList>
    </citation>
    <scope>NUCLEOTIDE SEQUENCE [LARGE SCALE GENOMIC DNA]</scope>
</reference>
<keyword evidence="2" id="KW-0560">Oxidoreductase</keyword>
<dbReference type="EMBL" id="PFSC01000016">
    <property type="protein sequence ID" value="PJC34006.1"/>
    <property type="molecule type" value="Genomic_DNA"/>
</dbReference>
<dbReference type="Gene3D" id="3.40.50.720">
    <property type="entry name" value="NAD(P)-binding Rossmann-like Domain"/>
    <property type="match status" value="1"/>
</dbReference>
<evidence type="ECO:0000259" key="3">
    <source>
        <dbReference type="Pfam" id="PF04321"/>
    </source>
</evidence>
<dbReference type="Proteomes" id="UP000231383">
    <property type="component" value="Unassembled WGS sequence"/>
</dbReference>
<protein>
    <recommendedName>
        <fullName evidence="2">dTDP-4-dehydrorhamnose reductase</fullName>
        <ecNumber evidence="2">1.1.1.133</ecNumber>
    </recommendedName>
</protein>
<organism evidence="4 5">
    <name type="scientific">Candidatus Roizmanbacteria bacterium CG_4_9_14_0_2_um_filter_39_13</name>
    <dbReference type="NCBI Taxonomy" id="1974839"/>
    <lineage>
        <taxon>Bacteria</taxon>
        <taxon>Candidatus Roizmaniibacteriota</taxon>
    </lineage>
</organism>
<dbReference type="GO" id="GO:0019305">
    <property type="term" value="P:dTDP-rhamnose biosynthetic process"/>
    <property type="evidence" value="ECO:0007669"/>
    <property type="project" value="UniProtKB-UniPathway"/>
</dbReference>
<dbReference type="AlphaFoldDB" id="A0A2M8F3Y3"/>
<sequence length="291" mass="33478">MKYMNIAITGANGLVGSRIVELLRDEFTFIPLNHSEVDITDQKQVHKKLNDIDFDLLLHMAAYTNVDKAEEEKIIAHKLNVDATKYLFNEVHTLNKKMIYVSTDFVFDGKNPPFDENSKPNPVGYYGQSKYDGELVLEKKAMVVRITYPYGNTKSKKCHPELDSGSRKKLVKQDFVQKIRSYLANDKSLSMVTDSLMTPTYIDDITLALKYLMNNFSPEIFHIIGSKSYSPFEAGKMIAEHYQLPEWLIQPTTFEEYSKGKSPRPQFAETKSIKNTFYEMRSFGEGLQYLT</sequence>
<feature type="domain" description="RmlD-like substrate binding" evidence="3">
    <location>
        <begin position="4"/>
        <end position="284"/>
    </location>
</feature>
<dbReference type="SUPFAM" id="SSF51735">
    <property type="entry name" value="NAD(P)-binding Rossmann-fold domains"/>
    <property type="match status" value="1"/>
</dbReference>
<accession>A0A2M8F3Y3</accession>
<comment type="pathway">
    <text evidence="2">Carbohydrate biosynthesis; dTDP-L-rhamnose biosynthesis.</text>
</comment>
<dbReference type="EC" id="1.1.1.133" evidence="2"/>
<evidence type="ECO:0000256" key="2">
    <source>
        <dbReference type="RuleBase" id="RU364082"/>
    </source>
</evidence>